<accession>A0A941D9M6</accession>
<evidence type="ECO:0000256" key="4">
    <source>
        <dbReference type="ARBA" id="ARBA00022691"/>
    </source>
</evidence>
<dbReference type="Gene3D" id="3.40.50.150">
    <property type="entry name" value="Vaccinia Virus protein VP39"/>
    <property type="match status" value="1"/>
</dbReference>
<feature type="domain" description="Polyketide synthase-like methyltransferase" evidence="6">
    <location>
        <begin position="157"/>
        <end position="408"/>
    </location>
</feature>
<keyword evidence="3 7" id="KW-0808">Transferase</keyword>
<dbReference type="Pfam" id="PF02353">
    <property type="entry name" value="CMAS"/>
    <property type="match status" value="1"/>
</dbReference>
<dbReference type="GO" id="GO:0008610">
    <property type="term" value="P:lipid biosynthetic process"/>
    <property type="evidence" value="ECO:0007669"/>
    <property type="project" value="InterPro"/>
</dbReference>
<comment type="similarity">
    <text evidence="1">Belongs to the CFA/CMAS family.</text>
</comment>
<reference evidence="7" key="1">
    <citation type="submission" date="2021-04" db="EMBL/GenBank/DDBJ databases">
        <title>Phycicoccus avicenniae sp. nov., a novel endophytic actinomycetes isolated from branch of Avicennia mariana.</title>
        <authorList>
            <person name="Tuo L."/>
        </authorList>
    </citation>
    <scope>NUCLEOTIDE SEQUENCE</scope>
    <source>
        <strain evidence="7">BSK3Z-2</strain>
    </source>
</reference>
<evidence type="ECO:0000256" key="2">
    <source>
        <dbReference type="ARBA" id="ARBA00022603"/>
    </source>
</evidence>
<gene>
    <name evidence="7" type="ORF">KC207_03760</name>
</gene>
<dbReference type="PANTHER" id="PTHR43667:SF1">
    <property type="entry name" value="CYCLOPROPANE-FATTY-ACYL-PHOSPHOLIPID SYNTHASE"/>
    <property type="match status" value="1"/>
</dbReference>
<sequence length="427" mass="47190">MTPIEETIVSIADIIDSVVEGPLPLRVEAYDGSAAGPADADYRLRITSERGVSYLATAPGDLGMARAYVTGEMEVDGVHPGDPYALLATMAGIRYRRPPREQAVELARTLGPRGLTPPPPPPQEALPRWRRVAEGVRHSLTRDADAIHRHYDVSNRFYEMVLGPSMTYTCAAYPQRDATLEEAQENKYRLVFDKLGLSAGDRLLDIGCGWGGMVRYAARRGVSVLGVTLSREQAQWGQKALAEEGLADLGEIRHSDYRDVTETGFDAVSSIGLTEHVGVRRYPAYFGFVRDRLRDGGLLLNHCITRPHNGRTETGAFIDRYVFPDGELTGSGRIVTEAQDAGLEVLHEENLREHYALTLAGWCRNLVEHWDECVAEVGEGTARVWGLYMAGSRLGFERNEVQLHQVLATRTGADGTHGLPLRPWWNA</sequence>
<dbReference type="InterPro" id="IPR050723">
    <property type="entry name" value="CFA/CMAS"/>
</dbReference>
<keyword evidence="5" id="KW-0443">Lipid metabolism</keyword>
<keyword evidence="2 7" id="KW-0489">Methyltransferase</keyword>
<evidence type="ECO:0000313" key="8">
    <source>
        <dbReference type="Proteomes" id="UP000677016"/>
    </source>
</evidence>
<dbReference type="InterPro" id="IPR003333">
    <property type="entry name" value="CMAS"/>
</dbReference>
<evidence type="ECO:0000259" key="6">
    <source>
        <dbReference type="SMART" id="SM00828"/>
    </source>
</evidence>
<dbReference type="AlphaFoldDB" id="A0A941D9M6"/>
<dbReference type="InterPro" id="IPR020803">
    <property type="entry name" value="MeTfrase_dom"/>
</dbReference>
<protein>
    <submittedName>
        <fullName evidence="7">Class I SAM-dependent methyltransferase</fullName>
        <ecNumber evidence="7">2.1.1.-</ecNumber>
    </submittedName>
</protein>
<name>A0A941D9M6_9MICO</name>
<evidence type="ECO:0000313" key="7">
    <source>
        <dbReference type="EMBL" id="MBR7742407.1"/>
    </source>
</evidence>
<dbReference type="InterPro" id="IPR029063">
    <property type="entry name" value="SAM-dependent_MTases_sf"/>
</dbReference>
<dbReference type="PANTHER" id="PTHR43667">
    <property type="entry name" value="CYCLOPROPANE-FATTY-ACYL-PHOSPHOLIPID SYNTHASE"/>
    <property type="match status" value="1"/>
</dbReference>
<keyword evidence="4" id="KW-0949">S-adenosyl-L-methionine</keyword>
<dbReference type="SMART" id="SM00828">
    <property type="entry name" value="PKS_MT"/>
    <property type="match status" value="1"/>
</dbReference>
<dbReference type="EMBL" id="JAGSNF010000003">
    <property type="protein sequence ID" value="MBR7742407.1"/>
    <property type="molecule type" value="Genomic_DNA"/>
</dbReference>
<dbReference type="GO" id="GO:0008168">
    <property type="term" value="F:methyltransferase activity"/>
    <property type="evidence" value="ECO:0007669"/>
    <property type="project" value="UniProtKB-KW"/>
</dbReference>
<dbReference type="CDD" id="cd02440">
    <property type="entry name" value="AdoMet_MTases"/>
    <property type="match status" value="1"/>
</dbReference>
<evidence type="ECO:0000256" key="3">
    <source>
        <dbReference type="ARBA" id="ARBA00022679"/>
    </source>
</evidence>
<dbReference type="EC" id="2.1.1.-" evidence="7"/>
<evidence type="ECO:0000256" key="1">
    <source>
        <dbReference type="ARBA" id="ARBA00010815"/>
    </source>
</evidence>
<evidence type="ECO:0000256" key="5">
    <source>
        <dbReference type="ARBA" id="ARBA00023098"/>
    </source>
</evidence>
<dbReference type="GO" id="GO:0032259">
    <property type="term" value="P:methylation"/>
    <property type="evidence" value="ECO:0007669"/>
    <property type="project" value="UniProtKB-KW"/>
</dbReference>
<proteinExistence type="inferred from homology"/>
<keyword evidence="8" id="KW-1185">Reference proteome</keyword>
<dbReference type="Proteomes" id="UP000677016">
    <property type="component" value="Unassembled WGS sequence"/>
</dbReference>
<organism evidence="7 8">
    <name type="scientific">Phycicoccus avicenniae</name>
    <dbReference type="NCBI Taxonomy" id="2828860"/>
    <lineage>
        <taxon>Bacteria</taxon>
        <taxon>Bacillati</taxon>
        <taxon>Actinomycetota</taxon>
        <taxon>Actinomycetes</taxon>
        <taxon>Micrococcales</taxon>
        <taxon>Intrasporangiaceae</taxon>
        <taxon>Phycicoccus</taxon>
    </lineage>
</organism>
<dbReference type="SUPFAM" id="SSF53335">
    <property type="entry name" value="S-adenosyl-L-methionine-dependent methyltransferases"/>
    <property type="match status" value="1"/>
</dbReference>
<dbReference type="PIRSF" id="PIRSF003085">
    <property type="entry name" value="CMAS"/>
    <property type="match status" value="1"/>
</dbReference>
<comment type="caution">
    <text evidence="7">The sequence shown here is derived from an EMBL/GenBank/DDBJ whole genome shotgun (WGS) entry which is preliminary data.</text>
</comment>